<dbReference type="AlphaFoldDB" id="A0A6G1LSQ4"/>
<organism evidence="2 5">
    <name type="scientific">Orbilia oligospora</name>
    <name type="common">Nematode-trapping fungus</name>
    <name type="synonym">Arthrobotrys oligospora</name>
    <dbReference type="NCBI Taxonomy" id="2813651"/>
    <lineage>
        <taxon>Eukaryota</taxon>
        <taxon>Fungi</taxon>
        <taxon>Dikarya</taxon>
        <taxon>Ascomycota</taxon>
        <taxon>Pezizomycotina</taxon>
        <taxon>Orbiliomycetes</taxon>
        <taxon>Orbiliales</taxon>
        <taxon>Orbiliaceae</taxon>
        <taxon>Orbilia</taxon>
    </lineage>
</organism>
<proteinExistence type="predicted"/>
<dbReference type="EMBL" id="WIPF01000129">
    <property type="protein sequence ID" value="KAF3205883.1"/>
    <property type="molecule type" value="Genomic_DNA"/>
</dbReference>
<sequence length="407" mass="45986">MDMTTDPANLAPLETLPQELLSNIIDHLEPNNRASFLRASKRLYHATHPHLWHTLKSNDSPRKRHAAARYSRGLYKIAKIAEDIGIENMGFVHVKKVVFKEGDLTPEKGFAGTDPGLHKLSTILEERLAAGVIKLQQVELCWEDIARASTGATNLLETLKGYQKLTLPQKPSIIAKKMKDSGDPKGPIIFPIRAFALECITNLELAFGGEQQEFGVLLEQTVNDIELFTDTLKGTTSLQYLSLEWRENIRDTPSLVIELPQLKELQSAITDLKQLRGLGLTGYLFHPSFLIIPPENTKKLTIKQEVSIAWWRKFAKHAFTGVEDLTMDTRHAGTELISDWLSGDEEEVRFFETAQGFTFLLGELAITGLKRLSTYTDYYYCPDDFLALLRQNNPGLQEFTRYDGLNI</sequence>
<dbReference type="PROSITE" id="PS50181">
    <property type="entry name" value="FBOX"/>
    <property type="match status" value="1"/>
</dbReference>
<dbReference type="InterPro" id="IPR036047">
    <property type="entry name" value="F-box-like_dom_sf"/>
</dbReference>
<evidence type="ECO:0000313" key="3">
    <source>
        <dbReference type="EMBL" id="KAF3205883.1"/>
    </source>
</evidence>
<accession>A0A6G1LSQ4</accession>
<comment type="caution">
    <text evidence="2">The sequence shown here is derived from an EMBL/GenBank/DDBJ whole genome shotgun (WGS) entry which is preliminary data.</text>
</comment>
<evidence type="ECO:0000313" key="5">
    <source>
        <dbReference type="Proteomes" id="UP000614610"/>
    </source>
</evidence>
<dbReference type="Proteomes" id="UP000614610">
    <property type="component" value="Unassembled WGS sequence"/>
</dbReference>
<dbReference type="SUPFAM" id="SSF81383">
    <property type="entry name" value="F-box domain"/>
    <property type="match status" value="1"/>
</dbReference>
<reference evidence="2 4" key="1">
    <citation type="submission" date="2019-06" db="EMBL/GenBank/DDBJ databases">
        <authorList>
            <person name="Palmer J.M."/>
        </authorList>
    </citation>
    <scope>NUCLEOTIDE SEQUENCE</scope>
    <source>
        <strain evidence="3 4">TWF191</strain>
        <strain evidence="2">TWF679</strain>
    </source>
</reference>
<evidence type="ECO:0000313" key="4">
    <source>
        <dbReference type="Proteomes" id="UP000483672"/>
    </source>
</evidence>
<dbReference type="InterPro" id="IPR001810">
    <property type="entry name" value="F-box_dom"/>
</dbReference>
<gene>
    <name evidence="3" type="ORF">TWF191_001585</name>
    <name evidence="2" type="ORF">TWF679_002578</name>
</gene>
<dbReference type="Pfam" id="PF12937">
    <property type="entry name" value="F-box-like"/>
    <property type="match status" value="1"/>
</dbReference>
<dbReference type="OrthoDB" id="5289620at2759"/>
<name>A0A6G1LSQ4_ORBOL</name>
<dbReference type="EMBL" id="WIWT01000147">
    <property type="protein sequence ID" value="KAF3197848.1"/>
    <property type="molecule type" value="Genomic_DNA"/>
</dbReference>
<dbReference type="Proteomes" id="UP000483672">
    <property type="component" value="Unassembled WGS sequence"/>
</dbReference>
<evidence type="ECO:0000259" key="1">
    <source>
        <dbReference type="PROSITE" id="PS50181"/>
    </source>
</evidence>
<evidence type="ECO:0000313" key="2">
    <source>
        <dbReference type="EMBL" id="KAF3197848.1"/>
    </source>
</evidence>
<feature type="domain" description="F-box" evidence="1">
    <location>
        <begin position="10"/>
        <end position="55"/>
    </location>
</feature>
<protein>
    <recommendedName>
        <fullName evidence="1">F-box domain-containing protein</fullName>
    </recommendedName>
</protein>